<dbReference type="PANTHER" id="PTHR46555">
    <property type="entry name" value="UBIQUITIN-LIKE PROTEIN 4A"/>
    <property type="match status" value="1"/>
</dbReference>
<dbReference type="PROSITE" id="PS50053">
    <property type="entry name" value="UBIQUITIN_2"/>
    <property type="match status" value="1"/>
</dbReference>
<evidence type="ECO:0000313" key="4">
    <source>
        <dbReference type="EMBL" id="PCG63949.1"/>
    </source>
</evidence>
<dbReference type="SMART" id="SM00213">
    <property type="entry name" value="UBQ"/>
    <property type="match status" value="1"/>
</dbReference>
<reference evidence="4" key="1">
    <citation type="submission" date="2017-09" db="EMBL/GenBank/DDBJ databases">
        <title>Contemporary evolution of a Lepidopteran species, Heliothis virescens, in response to modern agricultural practices.</title>
        <authorList>
            <person name="Fritz M.L."/>
            <person name="Deyonke A.M."/>
            <person name="Papanicolaou A."/>
            <person name="Micinski S."/>
            <person name="Westbrook J."/>
            <person name="Gould F."/>
        </authorList>
    </citation>
    <scope>NUCLEOTIDE SEQUENCE [LARGE SCALE GENOMIC DNA]</scope>
    <source>
        <strain evidence="4">HvINT-</strain>
        <tissue evidence="4">Whole body</tissue>
    </source>
</reference>
<keyword evidence="2" id="KW-0963">Cytoplasm</keyword>
<organism evidence="4">
    <name type="scientific">Heliothis virescens</name>
    <name type="common">Tobacco budworm moth</name>
    <dbReference type="NCBI Taxonomy" id="7102"/>
    <lineage>
        <taxon>Eukaryota</taxon>
        <taxon>Metazoa</taxon>
        <taxon>Ecdysozoa</taxon>
        <taxon>Arthropoda</taxon>
        <taxon>Hexapoda</taxon>
        <taxon>Insecta</taxon>
        <taxon>Pterygota</taxon>
        <taxon>Neoptera</taxon>
        <taxon>Endopterygota</taxon>
        <taxon>Lepidoptera</taxon>
        <taxon>Glossata</taxon>
        <taxon>Ditrysia</taxon>
        <taxon>Noctuoidea</taxon>
        <taxon>Noctuidae</taxon>
        <taxon>Heliothinae</taxon>
        <taxon>Heliothis</taxon>
    </lineage>
</organism>
<accession>A0A2A4IWA9</accession>
<proteinExistence type="predicted"/>
<dbReference type="GO" id="GO:0071818">
    <property type="term" value="C:BAT3 complex"/>
    <property type="evidence" value="ECO:0007669"/>
    <property type="project" value="TreeGrafter"/>
</dbReference>
<dbReference type="InterPro" id="IPR000626">
    <property type="entry name" value="Ubiquitin-like_dom"/>
</dbReference>
<name>A0A2A4IWA9_HELVI</name>
<comment type="subcellular location">
    <subcellularLocation>
        <location evidence="1">Cytoplasm</location>
        <location evidence="1">Cytosol</location>
    </subcellularLocation>
</comment>
<evidence type="ECO:0000256" key="1">
    <source>
        <dbReference type="ARBA" id="ARBA00004514"/>
    </source>
</evidence>
<dbReference type="EMBL" id="NWSH01005788">
    <property type="protein sequence ID" value="PCG63949.1"/>
    <property type="molecule type" value="Genomic_DNA"/>
</dbReference>
<feature type="domain" description="Ubiquitin-like" evidence="3">
    <location>
        <begin position="1"/>
        <end position="59"/>
    </location>
</feature>
<dbReference type="STRING" id="7102.A0A2A4IWA9"/>
<evidence type="ECO:0000256" key="2">
    <source>
        <dbReference type="ARBA" id="ARBA00022490"/>
    </source>
</evidence>
<dbReference type="AlphaFoldDB" id="A0A2A4IWA9"/>
<dbReference type="GO" id="GO:0071816">
    <property type="term" value="P:tail-anchored membrane protein insertion into ER membrane"/>
    <property type="evidence" value="ECO:0007669"/>
    <property type="project" value="TreeGrafter"/>
</dbReference>
<dbReference type="InterPro" id="IPR029071">
    <property type="entry name" value="Ubiquitin-like_domsf"/>
</dbReference>
<dbReference type="SUPFAM" id="SSF54236">
    <property type="entry name" value="Ubiquitin-like"/>
    <property type="match status" value="1"/>
</dbReference>
<dbReference type="PANTHER" id="PTHR46555:SF1">
    <property type="entry name" value="UBIQUITIN-LIKE PROTEIN 4A"/>
    <property type="match status" value="1"/>
</dbReference>
<dbReference type="GO" id="GO:0051087">
    <property type="term" value="F:protein-folding chaperone binding"/>
    <property type="evidence" value="ECO:0007669"/>
    <property type="project" value="TreeGrafter"/>
</dbReference>
<sequence>MKVIVKKLQGGECCLDVFPTTHIYEIKRQVAQELKIPVEEQKLLLLGRTLVDEQTIESYPTIKDGTKLNLVVKKPDTLQEASAKYFKKMYGMTDAEATAAGNRLVKIVQEKCSKLSWDDLDRLSLDCMLDENGQSRSPPMEIEPECDDVYSL</sequence>
<dbReference type="Pfam" id="PF00240">
    <property type="entry name" value="ubiquitin"/>
    <property type="match status" value="1"/>
</dbReference>
<evidence type="ECO:0000259" key="3">
    <source>
        <dbReference type="PROSITE" id="PS50053"/>
    </source>
</evidence>
<dbReference type="GO" id="GO:0006620">
    <property type="term" value="P:post-translational protein targeting to endoplasmic reticulum membrane"/>
    <property type="evidence" value="ECO:0007669"/>
    <property type="project" value="InterPro"/>
</dbReference>
<gene>
    <name evidence="4" type="ORF">B5V51_11479</name>
</gene>
<protein>
    <recommendedName>
        <fullName evidence="3">Ubiquitin-like domain-containing protein</fullName>
    </recommendedName>
</protein>
<comment type="caution">
    <text evidence="4">The sequence shown here is derived from an EMBL/GenBank/DDBJ whole genome shotgun (WGS) entry which is preliminary data.</text>
</comment>
<dbReference type="InterPro" id="IPR047154">
    <property type="entry name" value="UBL4A-like"/>
</dbReference>
<dbReference type="Gene3D" id="3.10.20.90">
    <property type="entry name" value="Phosphatidylinositol 3-kinase Catalytic Subunit, Chain A, domain 1"/>
    <property type="match status" value="1"/>
</dbReference>